<name>A0ABQ9QIX1_9PEZI</name>
<gene>
    <name evidence="1" type="ORF">CTAM01_16286</name>
</gene>
<proteinExistence type="predicted"/>
<organism evidence="1 2">
    <name type="scientific">Colletotrichum tamarilloi</name>
    <dbReference type="NCBI Taxonomy" id="1209934"/>
    <lineage>
        <taxon>Eukaryota</taxon>
        <taxon>Fungi</taxon>
        <taxon>Dikarya</taxon>
        <taxon>Ascomycota</taxon>
        <taxon>Pezizomycotina</taxon>
        <taxon>Sordariomycetes</taxon>
        <taxon>Hypocreomycetidae</taxon>
        <taxon>Glomerellales</taxon>
        <taxon>Glomerellaceae</taxon>
        <taxon>Colletotrichum</taxon>
        <taxon>Colletotrichum acutatum species complex</taxon>
    </lineage>
</organism>
<dbReference type="EMBL" id="MLFU01000210">
    <property type="protein sequence ID" value="KAK1472790.1"/>
    <property type="molecule type" value="Genomic_DNA"/>
</dbReference>
<dbReference type="Proteomes" id="UP001227543">
    <property type="component" value="Unassembled WGS sequence"/>
</dbReference>
<protein>
    <submittedName>
        <fullName evidence="1">Uncharacterized protein</fullName>
    </submittedName>
</protein>
<accession>A0ABQ9QIX1</accession>
<reference evidence="1 2" key="1">
    <citation type="submission" date="2016-10" db="EMBL/GenBank/DDBJ databases">
        <title>The genome sequence of Colletotrichum fioriniae PJ7.</title>
        <authorList>
            <person name="Baroncelli R."/>
        </authorList>
    </citation>
    <scope>NUCLEOTIDE SEQUENCE [LARGE SCALE GENOMIC DNA]</scope>
    <source>
        <strain evidence="1 2">Tom-12</strain>
    </source>
</reference>
<keyword evidence="2" id="KW-1185">Reference proteome</keyword>
<evidence type="ECO:0000313" key="1">
    <source>
        <dbReference type="EMBL" id="KAK1472790.1"/>
    </source>
</evidence>
<comment type="caution">
    <text evidence="1">The sequence shown here is derived from an EMBL/GenBank/DDBJ whole genome shotgun (WGS) entry which is preliminary data.</text>
</comment>
<sequence>MPPASVLAWEFNIRMTDSVVSRERIGTTKRLLLGAKIAAHLLLPRIVNAVRSGLTIEDAVGGCGNCFRSSGPSDTLSLPMPLTLMLLQQSRGFESHGAAVVCTSVSTAISSSTYRFGCRYRI</sequence>
<evidence type="ECO:0000313" key="2">
    <source>
        <dbReference type="Proteomes" id="UP001227543"/>
    </source>
</evidence>
<dbReference type="GeneID" id="85416517"/>
<dbReference type="RefSeq" id="XP_060373141.1">
    <property type="nucleotide sequence ID" value="XM_060532279.1"/>
</dbReference>